<evidence type="ECO:0000256" key="2">
    <source>
        <dbReference type="ARBA" id="ARBA00006645"/>
    </source>
</evidence>
<dbReference type="GO" id="GO:0003917">
    <property type="term" value="F:DNA topoisomerase type I (single strand cut, ATP-independent) activity"/>
    <property type="evidence" value="ECO:0007669"/>
    <property type="project" value="UniProtKB-EC"/>
</dbReference>
<dbReference type="AlphaFoldDB" id="A0A543K724"/>
<evidence type="ECO:0000259" key="7">
    <source>
        <dbReference type="Pfam" id="PF01028"/>
    </source>
</evidence>
<evidence type="ECO:0000313" key="9">
    <source>
        <dbReference type="EMBL" id="TQM90834.1"/>
    </source>
</evidence>
<dbReference type="EC" id="5.6.2.1" evidence="3"/>
<dbReference type="SUPFAM" id="SSF55869">
    <property type="entry name" value="DNA topoisomerase I domain"/>
    <property type="match status" value="1"/>
</dbReference>
<keyword evidence="6 9" id="KW-0413">Isomerase</keyword>
<evidence type="ECO:0000313" key="10">
    <source>
        <dbReference type="Proteomes" id="UP000315133"/>
    </source>
</evidence>
<dbReference type="InterPro" id="IPR049331">
    <property type="entry name" value="Top1B_N_bact"/>
</dbReference>
<keyword evidence="10" id="KW-1185">Reference proteome</keyword>
<dbReference type="Gene3D" id="3.30.66.10">
    <property type="entry name" value="DNA topoisomerase I domain"/>
    <property type="match status" value="1"/>
</dbReference>
<dbReference type="PROSITE" id="PS52038">
    <property type="entry name" value="TOPO_IB_2"/>
    <property type="match status" value="1"/>
</dbReference>
<dbReference type="Pfam" id="PF01028">
    <property type="entry name" value="Topoisom_I"/>
    <property type="match status" value="1"/>
</dbReference>
<dbReference type="InterPro" id="IPR011010">
    <property type="entry name" value="DNA_brk_join_enz"/>
</dbReference>
<protein>
    <recommendedName>
        <fullName evidence="3">DNA topoisomerase</fullName>
        <ecNumber evidence="3">5.6.2.1</ecNumber>
    </recommendedName>
</protein>
<comment type="catalytic activity">
    <reaction evidence="1">
        <text>ATP-independent breakage of single-stranded DNA, followed by passage and rejoining.</text>
        <dbReference type="EC" id="5.6.2.1"/>
    </reaction>
</comment>
<dbReference type="InterPro" id="IPR014711">
    <property type="entry name" value="TopoI_cat_a-hlx-sub_euk"/>
</dbReference>
<dbReference type="Gene3D" id="3.90.15.10">
    <property type="entry name" value="Topoisomerase I, Chain A, domain 3"/>
    <property type="match status" value="1"/>
</dbReference>
<dbReference type="GO" id="GO:0006265">
    <property type="term" value="P:DNA topological change"/>
    <property type="evidence" value="ECO:0007669"/>
    <property type="project" value="InterPro"/>
</dbReference>
<dbReference type="Proteomes" id="UP000315133">
    <property type="component" value="Unassembled WGS sequence"/>
</dbReference>
<evidence type="ECO:0000256" key="6">
    <source>
        <dbReference type="ARBA" id="ARBA00023235"/>
    </source>
</evidence>
<evidence type="ECO:0000256" key="5">
    <source>
        <dbReference type="ARBA" id="ARBA00023125"/>
    </source>
</evidence>
<dbReference type="EMBL" id="VFPU01000003">
    <property type="protein sequence ID" value="TQM90834.1"/>
    <property type="molecule type" value="Genomic_DNA"/>
</dbReference>
<comment type="similarity">
    <text evidence="2">Belongs to the type IB topoisomerase family.</text>
</comment>
<feature type="domain" description="DNA topoisomerase I catalytic core eukaryotic-type" evidence="7">
    <location>
        <begin position="106"/>
        <end position="322"/>
    </location>
</feature>
<dbReference type="Gene3D" id="1.10.132.120">
    <property type="match status" value="1"/>
</dbReference>
<evidence type="ECO:0000259" key="8">
    <source>
        <dbReference type="Pfam" id="PF21338"/>
    </source>
</evidence>
<proteinExistence type="inferred from homology"/>
<dbReference type="SUPFAM" id="SSF56349">
    <property type="entry name" value="DNA breaking-rejoining enzymes"/>
    <property type="match status" value="1"/>
</dbReference>
<sequence length="362" mass="40680">MRFPRVGPGRFGLPNRPRATAYCSMVRLRRVSPDEPGWTRRRAGKGFTYLDGDGTRLPAEEVERIKALAIPPAWSDVWICPRANGHLQAVGTDDAGRRQYLYHPDWRVHRDEEKFERIVEASAALPAARRRVARDLRREGMPWERACATAVRMLDLGYFRIGHDVYTDLNGTFGLTTLERQHVRSVRGGLRFCFVGKHGVEQELTIEDEDEDVTAALRIMRRRRTGSERVLAWKGERGWHDLDADDVNAYLGELFDGDLTAKDFRTWHATVHAAVALASSPEPGDTQASRRRAIKAAVEEVSEFLGNTPTVAKGSYIDPRVLEHYEEGETVTVPKATGRSPVRRQGAVEAAVRELLGAGEDD</sequence>
<dbReference type="InterPro" id="IPR013500">
    <property type="entry name" value="TopoI_cat_euk"/>
</dbReference>
<dbReference type="InterPro" id="IPR035447">
    <property type="entry name" value="DNA_topo_I_N_sf"/>
</dbReference>
<evidence type="ECO:0000256" key="1">
    <source>
        <dbReference type="ARBA" id="ARBA00000213"/>
    </source>
</evidence>
<name>A0A543K724_9MICO</name>
<comment type="caution">
    <text evidence="9">The sequence shown here is derived from an EMBL/GenBank/DDBJ whole genome shotgun (WGS) entry which is preliminary data.</text>
</comment>
<evidence type="ECO:0000256" key="3">
    <source>
        <dbReference type="ARBA" id="ARBA00012891"/>
    </source>
</evidence>
<reference evidence="9 10" key="1">
    <citation type="submission" date="2019-06" db="EMBL/GenBank/DDBJ databases">
        <title>Sequencing the genomes of 1000 actinobacteria strains.</title>
        <authorList>
            <person name="Klenk H.-P."/>
        </authorList>
    </citation>
    <scope>NUCLEOTIDE SEQUENCE [LARGE SCALE GENOMIC DNA]</scope>
    <source>
        <strain evidence="9 10">DSM 12362</strain>
    </source>
</reference>
<keyword evidence="4" id="KW-0799">Topoisomerase</keyword>
<evidence type="ECO:0000256" key="4">
    <source>
        <dbReference type="ARBA" id="ARBA00023029"/>
    </source>
</evidence>
<dbReference type="InterPro" id="IPR001631">
    <property type="entry name" value="TopoI"/>
</dbReference>
<keyword evidence="5" id="KW-0238">DNA-binding</keyword>
<dbReference type="PRINTS" id="PR00416">
    <property type="entry name" value="EUTPISMRASEI"/>
</dbReference>
<dbReference type="GO" id="GO:0003677">
    <property type="term" value="F:DNA binding"/>
    <property type="evidence" value="ECO:0007669"/>
    <property type="project" value="UniProtKB-KW"/>
</dbReference>
<organism evidence="9 10">
    <name type="scientific">Ornithinimicrobium humiphilum</name>
    <dbReference type="NCBI Taxonomy" id="125288"/>
    <lineage>
        <taxon>Bacteria</taxon>
        <taxon>Bacillati</taxon>
        <taxon>Actinomycetota</taxon>
        <taxon>Actinomycetes</taxon>
        <taxon>Micrococcales</taxon>
        <taxon>Ornithinimicrobiaceae</taxon>
        <taxon>Ornithinimicrobium</taxon>
    </lineage>
</organism>
<dbReference type="Pfam" id="PF21338">
    <property type="entry name" value="Top1B_N_bact"/>
    <property type="match status" value="1"/>
</dbReference>
<gene>
    <name evidence="9" type="ORF">FB476_3218</name>
</gene>
<accession>A0A543K724</accession>
<feature type="domain" description="DNA topoisomerase IB N-terminal" evidence="8">
    <location>
        <begin position="46"/>
        <end position="93"/>
    </location>
</feature>